<feature type="domain" description="Pesticidal crystal protein Cry22Aa Ig-like" evidence="2">
    <location>
        <begin position="562"/>
        <end position="634"/>
    </location>
</feature>
<feature type="chain" id="PRO_5004914470" evidence="1">
    <location>
        <begin position="25"/>
        <end position="2246"/>
    </location>
</feature>
<evidence type="ECO:0000256" key="1">
    <source>
        <dbReference type="SAM" id="SignalP"/>
    </source>
</evidence>
<dbReference type="InterPro" id="IPR032179">
    <property type="entry name" value="Cry22Aa_Ig-like"/>
</dbReference>
<dbReference type="Gene3D" id="2.60.40.10">
    <property type="entry name" value="Immunoglobulins"/>
    <property type="match status" value="2"/>
</dbReference>
<proteinExistence type="predicted"/>
<evidence type="ECO:0000313" key="4">
    <source>
        <dbReference type="Proteomes" id="UP000031760"/>
    </source>
</evidence>
<dbReference type="RefSeq" id="WP_084217662.1">
    <property type="nucleotide sequence ID" value="NZ_AP014548.1"/>
</dbReference>
<keyword evidence="1" id="KW-0732">Signal</keyword>
<evidence type="ECO:0000313" key="3">
    <source>
        <dbReference type="EMBL" id="BAO55720.1"/>
    </source>
</evidence>
<organism evidence="3 4">
    <name type="scientific">Nonlabens marinus S1-08</name>
    <dbReference type="NCBI Taxonomy" id="1454201"/>
    <lineage>
        <taxon>Bacteria</taxon>
        <taxon>Pseudomonadati</taxon>
        <taxon>Bacteroidota</taxon>
        <taxon>Flavobacteriia</taxon>
        <taxon>Flavobacteriales</taxon>
        <taxon>Flavobacteriaceae</taxon>
        <taxon>Nonlabens</taxon>
    </lineage>
</organism>
<reference evidence="3 4" key="1">
    <citation type="journal article" date="2014" name="Proc. Natl. Acad. Sci. U.S.A.">
        <title>Functional characterization of flavobacteria rhodopsins reveals a unique class of light-driven chloride pump in bacteria.</title>
        <authorList>
            <person name="Yoshizawa S."/>
            <person name="Kumagai Y."/>
            <person name="Kim H."/>
            <person name="Ogura Y."/>
            <person name="Hayashi T."/>
            <person name="Iwasaki W."/>
            <person name="DeLong E.F."/>
            <person name="Kogure K."/>
        </authorList>
    </citation>
    <scope>NUCLEOTIDE SEQUENCE [LARGE SCALE GENOMIC DNA]</scope>
    <source>
        <strain evidence="3 4">S1-08</strain>
    </source>
</reference>
<dbReference type="OrthoDB" id="9805017at2"/>
<dbReference type="KEGG" id="nmf:NMS_1711"/>
<protein>
    <submittedName>
        <fullName evidence="3">Biofilm-associated protein</fullName>
    </submittedName>
</protein>
<gene>
    <name evidence="3" type="ORF">NMS_1711</name>
</gene>
<name>W8VRN7_9FLAO</name>
<dbReference type="EMBL" id="AP014548">
    <property type="protein sequence ID" value="BAO55720.1"/>
    <property type="molecule type" value="Genomic_DNA"/>
</dbReference>
<dbReference type="STRING" id="1454201.NMS_1711"/>
<dbReference type="HOGENOM" id="CLU_230701_0_0_10"/>
<dbReference type="Proteomes" id="UP000031760">
    <property type="component" value="Chromosome"/>
</dbReference>
<feature type="signal peptide" evidence="1">
    <location>
        <begin position="1"/>
        <end position="24"/>
    </location>
</feature>
<accession>W8VRN7</accession>
<dbReference type="InterPro" id="IPR013783">
    <property type="entry name" value="Ig-like_fold"/>
</dbReference>
<sequence length="2246" mass="233863">MIKNYSNKFCLLLGLLFMFAFAKAQNSNGSIDAPGDIAIVAYHNDDDGFSFILLDDAPSNTTIVFTDEEWDGSAFVSPTSEGDVTWTNNTGATISIGTVIIIQDADDNGLGIQANQGTATESDSGFNMNALSEQLYALIGTRTNPQIFLTFYGDLTGGAATTLTGTGLVDGQTAQGAPNGNIEGYYTGPTSCNGTAAQCAAQFNDTSNWTNGDFNYPVAVQTMYSGSVFAPAVTEPTVPTLSVSPSSVCVGETSEITISGSLNDATQWVVYTGSCGGTPIATTTGSTISVTPSSPSTTYYVRGEGGSATPGSCGFITVNTTAADDASFSYSAAAFCVSDTDPTPTITGLAGGAFSSTAGLSIISLTGTIDVSASTPGTYTVTYTTTGSCPNSATASVTINALDDATFAYSEASYCPNGTDPIPTVTGLAGGSFSSSTGLTLDTSTGKIDLDTSTIGNYTVSYTTNGSCPNTFDFDIAIEDTVAPVPDAATLTDVTAECEITSLVAPTATDNCGGTVTVTNNATLPITTQGTTVVTWSYDDGNGNIAFQNQNIIIDDVTAPVITLNGNSSEVVLRGSSYTDAGVSVSDNCQINVADVVVGGDTVDINTAGTYVITYNINDIGLNAANEVTRTVIVDAPPTLNSVVISSNNSDSAFAKAGETISLNFEAREDLQNSPLVTIAGQTATVAQGASPQNWTATYTVPNIATLDQTALPDGIVGFTIDYTDLAGFAGSQITETTDDSKVTIRRTPPTVVTQDITVMLDADGSASITPQDIDDGSSVSSCVEGMNYGGAVVKIGDDGGQLGGASSTFIGAVSNGYPMVINSVPANRQSSAAFDGLKVRAGDYVVLRVDASSPARAGGSPFYRRSGTVVWAGYNPNSTFAAQSEMLIVQDGKNTGDLIDFDQEFDLRLRFNGSFFRSNGSLFDDFSTPRGLNASLVSGDLGTTNPCMITSFSLDQETFNCSDVGANTVTLTATDNVGNTASQTATVTVVDDLPPVPDVALLADINAECEVTSLTAPTATDNCGGMVTVTNNATLPITGEGTSTLITWSFEDQYGNISTQTQNIIIDDVTAPVPDVVTLSDVTAECSITTLIAPTATDNCVSVVTVTNDATLPITAQGTTVVTWSYDDGNGNVSTQTQNVVIDDVTAPVPDVVTLDDVTAQCSVTTLVAPTATDNCGGVVTVTNDAVLPITAQGTTVVTWSYDDGNGNVSTQTQNVVIDDVTAPVPVVVALADITAQCSVTALVAPTATDNCGAMVTVTNDATLPITAQGATVVTWSYDDGNGNVSTQTQNVIVDDVTAPVPDEVTLADVTAECSITTLVAPTATDNCSGLVTVTNDATLPITAQGTTVVTWSYDDGNGNLSTQTQNIVIDDIIAPVPDVVTLADVTAECSVTTLAAPTATDNCAGLVTVTNDATLPITTQGTTVVTWSYEDGNGNLSTQMQNVIIDDVTAPVPDVTTLADVTAECSITTLVAPTATDNCGGLITVSNDATLPITTQGTTVVTWSFDDGNGNVSTQTQNVIIDDMTAPIPDVVTLDYITAECSITTLVAPTATDNCGAVVTVTNDANLPITAQGTTVVTWSYDDGNGNISTQTQNVVIDDVTAPVSDLVTLADVTAECSITTLVAPTATDNCSGTITVTNDAILPITAQGTTVVTWSYDDGNGNINTQTQNVVIDDVTAPVPDVVTLTDVTAECSITTLVAPTATDNCGGVVTVTNDATLPITVQGTTVVTWSYDDRNGNVSTQTQNVIIDDVTAPIPDVVTLDDVVAQCSITTLAAPTATDNCGGTVAVTNDAVFPIEMVGTTVVTWTYDDGNGNTTTQTQNMIIAGSDIENATLADATFVYDGSVRSLDVENIPADATVTYTNNDQTEAGTYIVTAIITSSSADCPQVIIDAVLTIEQAEQTITFDALERRRLSTDPDFQLNATSSSGLDIEYSFVPLTNPAAATVSSIGFVSLEAEGFVEIIASQSGDNNYLPAMPVAQELEVYLYRETTIESITINNETFTNPDTDIYYLIDCDNSISSVDVEVESNTGATFSTGESFSIATPDPRLYRRAIIVTAENGRDTRTFNLVIEKRFVFDAIVEQKYGNTLVVNNNPANNGGYSFVAYQWFKNGRQVGTDQFFSEGDNASDQLDPNATYMVRMTLPNGDVLQTCESTLDLGNTFSFRILQNPVVEQQLKLMADYPEQDLIDAQYNIFDQNGRLVKSVESSTRETVINLSDNLPVGVYRVILKSSRIDKYLNFIKQ</sequence>
<dbReference type="Pfam" id="PF16403">
    <property type="entry name" value="Bact_surface_Ig-like"/>
    <property type="match status" value="1"/>
</dbReference>
<evidence type="ECO:0000259" key="2">
    <source>
        <dbReference type="Pfam" id="PF16403"/>
    </source>
</evidence>
<keyword evidence="4" id="KW-1185">Reference proteome</keyword>
<dbReference type="PANTHER" id="PTHR24273:SF32">
    <property type="entry name" value="HYALIN"/>
    <property type="match status" value="1"/>
</dbReference>
<dbReference type="PANTHER" id="PTHR24273">
    <property type="entry name" value="FI04643P-RELATED"/>
    <property type="match status" value="1"/>
</dbReference>